<dbReference type="OrthoDB" id="2374983at2"/>
<evidence type="ECO:0000313" key="1">
    <source>
        <dbReference type="EMBL" id="GEM03363.1"/>
    </source>
</evidence>
<reference evidence="2 3" key="1">
    <citation type="submission" date="2016-10" db="EMBL/GenBank/DDBJ databases">
        <authorList>
            <person name="de Groot N.N."/>
        </authorList>
    </citation>
    <scope>NUCLEOTIDE SEQUENCE [LARGE SCALE GENOMIC DNA]</scope>
    <source>
        <strain evidence="2 3">DSM 17074</strain>
    </source>
</reference>
<gene>
    <name evidence="1" type="primary">cotE</name>
    <name evidence="1" type="ORF">HMI01_03510</name>
    <name evidence="2" type="ORF">SAMN05421668_104158</name>
</gene>
<proteinExistence type="predicted"/>
<keyword evidence="2" id="KW-0167">Capsid protein</keyword>
<dbReference type="Proteomes" id="UP000321773">
    <property type="component" value="Unassembled WGS sequence"/>
</dbReference>
<dbReference type="Proteomes" id="UP000199139">
    <property type="component" value="Unassembled WGS sequence"/>
</dbReference>
<dbReference type="STRING" id="306541.SAMN05421668_104158"/>
<organism evidence="2 3">
    <name type="scientific">Halolactibacillus miurensis</name>
    <dbReference type="NCBI Taxonomy" id="306541"/>
    <lineage>
        <taxon>Bacteria</taxon>
        <taxon>Bacillati</taxon>
        <taxon>Bacillota</taxon>
        <taxon>Bacilli</taxon>
        <taxon>Bacillales</taxon>
        <taxon>Bacillaceae</taxon>
        <taxon>Halolactibacillus</taxon>
    </lineage>
</organism>
<keyword evidence="4" id="KW-1185">Reference proteome</keyword>
<reference evidence="1 4" key="2">
    <citation type="submission" date="2019-07" db="EMBL/GenBank/DDBJ databases">
        <title>Whole genome shotgun sequence of Halolactibacillus miurensis NBRC 100873.</title>
        <authorList>
            <person name="Hosoyama A."/>
            <person name="Uohara A."/>
            <person name="Ohji S."/>
            <person name="Ichikawa N."/>
        </authorList>
    </citation>
    <scope>NUCLEOTIDE SEQUENCE [LARGE SCALE GENOMIC DNA]</scope>
    <source>
        <strain evidence="1 4">NBRC 100873</strain>
    </source>
</reference>
<dbReference type="RefSeq" id="WP_062320026.1">
    <property type="nucleotide sequence ID" value="NZ_BJWJ01000003.1"/>
</dbReference>
<sequence>MSYLENDVREIITKAVIGKGEKETVSKHVIKTPHKPDNILGCWIINHVYHAKQRNQNTVDVNGGFDINVWYAFNDSTKTEVVTEHINYQDPVTLSVTDRHTLNKEAEVYAKMTKQPHSIECTINESDGTIQAEVEKSYLVEVIGDTKVSVRVDPASIDDEHFHWYNQNES</sequence>
<evidence type="ECO:0000313" key="2">
    <source>
        <dbReference type="EMBL" id="SFS51906.1"/>
    </source>
</evidence>
<dbReference type="EMBL" id="BJWJ01000003">
    <property type="protein sequence ID" value="GEM03363.1"/>
    <property type="molecule type" value="Genomic_DNA"/>
</dbReference>
<dbReference type="InterPro" id="IPR018901">
    <property type="entry name" value="Spore_coat_CotE"/>
</dbReference>
<keyword evidence="2" id="KW-0946">Virion</keyword>
<accession>A0A1I6QHH7</accession>
<name>A0A1I6QHH7_9BACI</name>
<dbReference type="EMBL" id="FPAI01000004">
    <property type="protein sequence ID" value="SFS51906.1"/>
    <property type="molecule type" value="Genomic_DNA"/>
</dbReference>
<dbReference type="AlphaFoldDB" id="A0A1I6QHH7"/>
<evidence type="ECO:0000313" key="4">
    <source>
        <dbReference type="Proteomes" id="UP000321773"/>
    </source>
</evidence>
<protein>
    <submittedName>
        <fullName evidence="2">Spore coat protein E</fullName>
    </submittedName>
</protein>
<dbReference type="Pfam" id="PF10628">
    <property type="entry name" value="CotE"/>
    <property type="match status" value="1"/>
</dbReference>
<evidence type="ECO:0000313" key="3">
    <source>
        <dbReference type="Proteomes" id="UP000199139"/>
    </source>
</evidence>